<dbReference type="EMBL" id="WJNG01000017">
    <property type="protein sequence ID" value="MRH44602.1"/>
    <property type="molecule type" value="Genomic_DNA"/>
</dbReference>
<feature type="domain" description="N-acetyltransferase" evidence="1">
    <location>
        <begin position="10"/>
        <end position="167"/>
    </location>
</feature>
<name>A0A6A8DTP4_9BACI</name>
<dbReference type="AlphaFoldDB" id="A0A6A8DTP4"/>
<protein>
    <submittedName>
        <fullName evidence="2">GNAT family N-acetyltransferase</fullName>
    </submittedName>
</protein>
<reference evidence="2" key="1">
    <citation type="submission" date="2019-11" db="EMBL/GenBank/DDBJ databases">
        <authorList>
            <person name="Li J."/>
        </authorList>
    </citation>
    <scope>NUCLEOTIDE SEQUENCE</scope>
    <source>
        <strain evidence="2">B6B</strain>
    </source>
</reference>
<evidence type="ECO:0000313" key="3">
    <source>
        <dbReference type="Proteomes" id="UP000799092"/>
    </source>
</evidence>
<dbReference type="Pfam" id="PF13302">
    <property type="entry name" value="Acetyltransf_3"/>
    <property type="match status" value="1"/>
</dbReference>
<dbReference type="InterPro" id="IPR016181">
    <property type="entry name" value="Acyl_CoA_acyltransferase"/>
</dbReference>
<dbReference type="GO" id="GO:0016747">
    <property type="term" value="F:acyltransferase activity, transferring groups other than amino-acyl groups"/>
    <property type="evidence" value="ECO:0007669"/>
    <property type="project" value="InterPro"/>
</dbReference>
<dbReference type="InterPro" id="IPR000182">
    <property type="entry name" value="GNAT_dom"/>
</dbReference>
<dbReference type="SUPFAM" id="SSF55729">
    <property type="entry name" value="Acyl-CoA N-acyltransferases (Nat)"/>
    <property type="match status" value="1"/>
</dbReference>
<proteinExistence type="predicted"/>
<dbReference type="RefSeq" id="WP_153738211.1">
    <property type="nucleotide sequence ID" value="NZ_WJNG01000017.1"/>
</dbReference>
<dbReference type="InterPro" id="IPR051531">
    <property type="entry name" value="N-acetyltransferase"/>
</dbReference>
<keyword evidence="3" id="KW-1185">Reference proteome</keyword>
<evidence type="ECO:0000259" key="1">
    <source>
        <dbReference type="PROSITE" id="PS51186"/>
    </source>
</evidence>
<keyword evidence="2" id="KW-0808">Transferase</keyword>
<sequence>MEKILITNRLSFRKMHEGDVGFLLRIFSDPIAMKYYPSVKNKEETVRWINWTLDNYRKFGVGLFIVEDRITGDFLGQCGLVPQKIDGEVKMEIGYLFVRDHWGNGYATEAAKACKHYGLEKLKVPTLVSLIDPLNVASIKVSEKIGMERKSTVQRKGKLLWVYGLDA</sequence>
<comment type="caution">
    <text evidence="2">The sequence shown here is derived from an EMBL/GenBank/DDBJ whole genome shotgun (WGS) entry which is preliminary data.</text>
</comment>
<evidence type="ECO:0000313" key="2">
    <source>
        <dbReference type="EMBL" id="MRH44602.1"/>
    </source>
</evidence>
<dbReference type="OrthoDB" id="9798081at2"/>
<dbReference type="Proteomes" id="UP000799092">
    <property type="component" value="Unassembled WGS sequence"/>
</dbReference>
<dbReference type="PANTHER" id="PTHR43792:SF1">
    <property type="entry name" value="N-ACETYLTRANSFERASE DOMAIN-CONTAINING PROTEIN"/>
    <property type="match status" value="1"/>
</dbReference>
<dbReference type="Gene3D" id="3.40.630.30">
    <property type="match status" value="1"/>
</dbReference>
<accession>A0A6A8DTP4</accession>
<gene>
    <name evidence="2" type="ORF">GH741_18305</name>
</gene>
<organism evidence="2 3">
    <name type="scientific">Aquibacillus halophilus</name>
    <dbReference type="NCBI Taxonomy" id="930132"/>
    <lineage>
        <taxon>Bacteria</taxon>
        <taxon>Bacillati</taxon>
        <taxon>Bacillota</taxon>
        <taxon>Bacilli</taxon>
        <taxon>Bacillales</taxon>
        <taxon>Bacillaceae</taxon>
        <taxon>Aquibacillus</taxon>
    </lineage>
</organism>
<dbReference type="PANTHER" id="PTHR43792">
    <property type="entry name" value="GNAT FAMILY, PUTATIVE (AFU_ORTHOLOGUE AFUA_3G00765)-RELATED-RELATED"/>
    <property type="match status" value="1"/>
</dbReference>
<dbReference type="PROSITE" id="PS51186">
    <property type="entry name" value="GNAT"/>
    <property type="match status" value="1"/>
</dbReference>